<dbReference type="Proteomes" id="UP000031982">
    <property type="component" value="Unassembled WGS sequence"/>
</dbReference>
<dbReference type="PANTHER" id="PTHR42939">
    <property type="entry name" value="ABC TRANSPORTER ATP-BINDING PROTEIN ALBC-RELATED"/>
    <property type="match status" value="1"/>
</dbReference>
<dbReference type="EMBL" id="JXLP01000013">
    <property type="protein sequence ID" value="KIL77688.1"/>
    <property type="molecule type" value="Genomic_DNA"/>
</dbReference>
<dbReference type="Pfam" id="PF00005">
    <property type="entry name" value="ABC_tran"/>
    <property type="match status" value="1"/>
</dbReference>
<dbReference type="InterPro" id="IPR051782">
    <property type="entry name" value="ABC_Transporter_VariousFunc"/>
</dbReference>
<proteinExistence type="predicted"/>
<keyword evidence="1" id="KW-0813">Transport</keyword>
<comment type="caution">
    <text evidence="5">The sequence shown here is derived from an EMBL/GenBank/DDBJ whole genome shotgun (WGS) entry which is preliminary data.</text>
</comment>
<evidence type="ECO:0000313" key="5">
    <source>
        <dbReference type="EMBL" id="KIL77688.1"/>
    </source>
</evidence>
<keyword evidence="2" id="KW-0547">Nucleotide-binding</keyword>
<keyword evidence="3 5" id="KW-0067">ATP-binding</keyword>
<evidence type="ECO:0000256" key="3">
    <source>
        <dbReference type="ARBA" id="ARBA00022840"/>
    </source>
</evidence>
<gene>
    <name evidence="5" type="ORF">SD77_1361</name>
</gene>
<dbReference type="Gene3D" id="3.40.50.300">
    <property type="entry name" value="P-loop containing nucleotide triphosphate hydrolases"/>
    <property type="match status" value="1"/>
</dbReference>
<dbReference type="InterPro" id="IPR003593">
    <property type="entry name" value="AAA+_ATPase"/>
</dbReference>
<dbReference type="GO" id="GO:0005524">
    <property type="term" value="F:ATP binding"/>
    <property type="evidence" value="ECO:0007669"/>
    <property type="project" value="UniProtKB-KW"/>
</dbReference>
<evidence type="ECO:0000259" key="4">
    <source>
        <dbReference type="PROSITE" id="PS50893"/>
    </source>
</evidence>
<dbReference type="InterPro" id="IPR003439">
    <property type="entry name" value="ABC_transporter-like_ATP-bd"/>
</dbReference>
<dbReference type="SUPFAM" id="SSF52540">
    <property type="entry name" value="P-loop containing nucleoside triphosphate hydrolases"/>
    <property type="match status" value="1"/>
</dbReference>
<name>A0ABR5AU34_BACBA</name>
<feature type="domain" description="ABC transporter" evidence="4">
    <location>
        <begin position="5"/>
        <end position="218"/>
    </location>
</feature>
<dbReference type="PANTHER" id="PTHR42939:SF1">
    <property type="entry name" value="ABC TRANSPORTER ATP-BINDING PROTEIN ALBC-RELATED"/>
    <property type="match status" value="1"/>
</dbReference>
<protein>
    <submittedName>
        <fullName evidence="5">ABC transporter, ATP-binding protein</fullName>
    </submittedName>
</protein>
<dbReference type="InterPro" id="IPR027417">
    <property type="entry name" value="P-loop_NTPase"/>
</dbReference>
<sequence length="262" mass="28720">MGTIIEAIEAGFSINGQPLLKEITMEIEDGAAIAITGANGSGKSSLIKLLAGMSEPQRGEVRRNFSSYAYVPEHFPEHLSFTVRRYLALLAEMGTSAEAVSVYTRMFDLDPFLDTPLKKCSKGTKQKAGFIQALLKKGDVLFLDEPFTGMDEKAIRTAMDLLRQQKGKKTIIFAVHETELAAELATHAAVLDSGRLLSLSSVQPTARTMEITYEMDENKLGATPVAERIYRMMAEEAVSDQRIGDILKHGGHIIGVKKGDQR</sequence>
<organism evidence="5 6">
    <name type="scientific">Bacillus badius</name>
    <dbReference type="NCBI Taxonomy" id="1455"/>
    <lineage>
        <taxon>Bacteria</taxon>
        <taxon>Bacillati</taxon>
        <taxon>Bacillota</taxon>
        <taxon>Bacilli</taxon>
        <taxon>Bacillales</taxon>
        <taxon>Bacillaceae</taxon>
        <taxon>Pseudobacillus</taxon>
    </lineage>
</organism>
<evidence type="ECO:0000313" key="6">
    <source>
        <dbReference type="Proteomes" id="UP000031982"/>
    </source>
</evidence>
<evidence type="ECO:0000256" key="1">
    <source>
        <dbReference type="ARBA" id="ARBA00022448"/>
    </source>
</evidence>
<keyword evidence="6" id="KW-1185">Reference proteome</keyword>
<evidence type="ECO:0000256" key="2">
    <source>
        <dbReference type="ARBA" id="ARBA00022741"/>
    </source>
</evidence>
<reference evidence="5 6" key="1">
    <citation type="submission" date="2015-01" db="EMBL/GenBank/DDBJ databases">
        <title>Genome Assembly of Bacillus badius MTCC 1458.</title>
        <authorList>
            <person name="Verma A."/>
            <person name="Khatri I."/>
            <person name="Mual P."/>
            <person name="Subramanian S."/>
            <person name="Krishnamurthi S."/>
        </authorList>
    </citation>
    <scope>NUCLEOTIDE SEQUENCE [LARGE SCALE GENOMIC DNA]</scope>
    <source>
        <strain evidence="5 6">MTCC 1458</strain>
    </source>
</reference>
<dbReference type="PROSITE" id="PS50893">
    <property type="entry name" value="ABC_TRANSPORTER_2"/>
    <property type="match status" value="1"/>
</dbReference>
<dbReference type="RefSeq" id="WP_041114084.1">
    <property type="nucleotide sequence ID" value="NZ_JARTHD010000051.1"/>
</dbReference>
<dbReference type="SMART" id="SM00382">
    <property type="entry name" value="AAA"/>
    <property type="match status" value="1"/>
</dbReference>
<accession>A0ABR5AU34</accession>